<keyword evidence="4" id="KW-1185">Reference proteome</keyword>
<dbReference type="RefSeq" id="WP_151599060.1">
    <property type="nucleotide sequence ID" value="NZ_WBMS02000052.1"/>
</dbReference>
<dbReference type="EMBL" id="WBMS02000052">
    <property type="protein sequence ID" value="MWA06491.1"/>
    <property type="molecule type" value="Genomic_DNA"/>
</dbReference>
<evidence type="ECO:0000313" key="4">
    <source>
        <dbReference type="Proteomes" id="UP000462055"/>
    </source>
</evidence>
<name>A0A6I4MT23_9ACTN</name>
<protein>
    <recommendedName>
        <fullName evidence="2">SAF domain-containing protein</fullName>
    </recommendedName>
</protein>
<dbReference type="AlphaFoldDB" id="A0A6I4MT23"/>
<comment type="caution">
    <text evidence="3">The sequence shown here is derived from an EMBL/GenBank/DDBJ whole genome shotgun (WGS) entry which is preliminary data.</text>
</comment>
<dbReference type="Proteomes" id="UP000462055">
    <property type="component" value="Unassembled WGS sequence"/>
</dbReference>
<feature type="region of interest" description="Disordered" evidence="1">
    <location>
        <begin position="123"/>
        <end position="145"/>
    </location>
</feature>
<dbReference type="Pfam" id="PF08666">
    <property type="entry name" value="SAF"/>
    <property type="match status" value="1"/>
</dbReference>
<feature type="domain" description="SAF" evidence="2">
    <location>
        <begin position="23"/>
        <end position="84"/>
    </location>
</feature>
<gene>
    <name evidence="3" type="ORF">F8568_040320</name>
</gene>
<evidence type="ECO:0000259" key="2">
    <source>
        <dbReference type="Pfam" id="PF08666"/>
    </source>
</evidence>
<evidence type="ECO:0000313" key="3">
    <source>
        <dbReference type="EMBL" id="MWA06491.1"/>
    </source>
</evidence>
<accession>A0A6I4MT23</accession>
<evidence type="ECO:0000256" key="1">
    <source>
        <dbReference type="SAM" id="MobiDB-lite"/>
    </source>
</evidence>
<organism evidence="3 4">
    <name type="scientific">Actinomadura physcomitrii</name>
    <dbReference type="NCBI Taxonomy" id="2650748"/>
    <lineage>
        <taxon>Bacteria</taxon>
        <taxon>Bacillati</taxon>
        <taxon>Actinomycetota</taxon>
        <taxon>Actinomycetes</taxon>
        <taxon>Streptosporangiales</taxon>
        <taxon>Thermomonosporaceae</taxon>
        <taxon>Actinomadura</taxon>
    </lineage>
</organism>
<reference evidence="3" key="1">
    <citation type="submission" date="2019-12" db="EMBL/GenBank/DDBJ databases">
        <title>Actinomadura physcomitrii sp. nov., a novel actinomycete isolated from moss [Physcomitrium sphaericum (Ludw) Fuernr].</title>
        <authorList>
            <person name="Zhuang X."/>
        </authorList>
    </citation>
    <scope>NUCLEOTIDE SEQUENCE [LARGE SCALE GENOMIC DNA]</scope>
    <source>
        <strain evidence="3">LD22</strain>
    </source>
</reference>
<proteinExistence type="predicted"/>
<dbReference type="InterPro" id="IPR013974">
    <property type="entry name" value="SAF"/>
</dbReference>
<sequence length="196" mass="20063">MALAVIATVVNVGVYRASDQRVAVVRLARDVPSGHQLVRSDLDVTRAAVDATVPTVPERQLPQVVGKRTAKSLSKGTLLAGSQLTAQAVPGKGQALVTVPLKAGSMPLGLTPGWRVQAVFTTGAQDRSTDDGAPLGSDRSSADEPGNVQAVVEEVGAANAEGTVPVQLLVADSDAMTVARKAADGLVVLIVTERLG</sequence>